<evidence type="ECO:0000256" key="1">
    <source>
        <dbReference type="SAM" id="MobiDB-lite"/>
    </source>
</evidence>
<keyword evidence="2" id="KW-0732">Signal</keyword>
<evidence type="ECO:0000313" key="4">
    <source>
        <dbReference type="Proteomes" id="UP001603857"/>
    </source>
</evidence>
<dbReference type="AlphaFoldDB" id="A0ABD1NH78"/>
<gene>
    <name evidence="3" type="ORF">Fmac_001488</name>
</gene>
<sequence length="72" mass="8241">MAVNAKRRSILGWLHLRFLNICWSELSNRAESKQPESLSMTRMYECLKVGDPMPGEPSRTGIQSKHIEPPTE</sequence>
<feature type="region of interest" description="Disordered" evidence="1">
    <location>
        <begin position="50"/>
        <end position="72"/>
    </location>
</feature>
<organism evidence="3 4">
    <name type="scientific">Flemingia macrophylla</name>
    <dbReference type="NCBI Taxonomy" id="520843"/>
    <lineage>
        <taxon>Eukaryota</taxon>
        <taxon>Viridiplantae</taxon>
        <taxon>Streptophyta</taxon>
        <taxon>Embryophyta</taxon>
        <taxon>Tracheophyta</taxon>
        <taxon>Spermatophyta</taxon>
        <taxon>Magnoliopsida</taxon>
        <taxon>eudicotyledons</taxon>
        <taxon>Gunneridae</taxon>
        <taxon>Pentapetalae</taxon>
        <taxon>rosids</taxon>
        <taxon>fabids</taxon>
        <taxon>Fabales</taxon>
        <taxon>Fabaceae</taxon>
        <taxon>Papilionoideae</taxon>
        <taxon>50 kb inversion clade</taxon>
        <taxon>NPAAA clade</taxon>
        <taxon>indigoferoid/millettioid clade</taxon>
        <taxon>Phaseoleae</taxon>
        <taxon>Flemingia</taxon>
    </lineage>
</organism>
<accession>A0ABD1NH78</accession>
<evidence type="ECO:0000256" key="2">
    <source>
        <dbReference type="SAM" id="SignalP"/>
    </source>
</evidence>
<evidence type="ECO:0000313" key="3">
    <source>
        <dbReference type="EMBL" id="KAL2347488.1"/>
    </source>
</evidence>
<dbReference type="EMBL" id="JBGMDY010000001">
    <property type="protein sequence ID" value="KAL2347488.1"/>
    <property type="molecule type" value="Genomic_DNA"/>
</dbReference>
<feature type="chain" id="PRO_5044848484" evidence="2">
    <location>
        <begin position="25"/>
        <end position="72"/>
    </location>
</feature>
<reference evidence="3 4" key="1">
    <citation type="submission" date="2024-08" db="EMBL/GenBank/DDBJ databases">
        <title>Insights into the chromosomal genome structure of Flemingia macrophylla.</title>
        <authorList>
            <person name="Ding Y."/>
            <person name="Zhao Y."/>
            <person name="Bi W."/>
            <person name="Wu M."/>
            <person name="Zhao G."/>
            <person name="Gong Y."/>
            <person name="Li W."/>
            <person name="Zhang P."/>
        </authorList>
    </citation>
    <scope>NUCLEOTIDE SEQUENCE [LARGE SCALE GENOMIC DNA]</scope>
    <source>
        <strain evidence="3">DYQJB</strain>
        <tissue evidence="3">Leaf</tissue>
    </source>
</reference>
<keyword evidence="4" id="KW-1185">Reference proteome</keyword>
<protein>
    <submittedName>
        <fullName evidence="3">Uncharacterized protein</fullName>
    </submittedName>
</protein>
<name>A0ABD1NH78_9FABA</name>
<dbReference type="Proteomes" id="UP001603857">
    <property type="component" value="Unassembled WGS sequence"/>
</dbReference>
<proteinExistence type="predicted"/>
<feature type="signal peptide" evidence="2">
    <location>
        <begin position="1"/>
        <end position="24"/>
    </location>
</feature>
<comment type="caution">
    <text evidence="3">The sequence shown here is derived from an EMBL/GenBank/DDBJ whole genome shotgun (WGS) entry which is preliminary data.</text>
</comment>